<dbReference type="SUPFAM" id="SSF52980">
    <property type="entry name" value="Restriction endonuclease-like"/>
    <property type="match status" value="1"/>
</dbReference>
<keyword evidence="2" id="KW-0255">Endonuclease</keyword>
<keyword evidence="2" id="KW-0378">Hydrolase</keyword>
<evidence type="ECO:0000313" key="2">
    <source>
        <dbReference type="EMBL" id="MCW6038907.1"/>
    </source>
</evidence>
<keyword evidence="2" id="KW-0540">Nuclease</keyword>
<evidence type="ECO:0000313" key="3">
    <source>
        <dbReference type="Proteomes" id="UP001526426"/>
    </source>
</evidence>
<dbReference type="InterPro" id="IPR011335">
    <property type="entry name" value="Restrct_endonuc-II-like"/>
</dbReference>
<accession>A0ABT3LCP8</accession>
<organism evidence="2 3">
    <name type="scientific">Spirulina subsalsa FACHB-351</name>
    <dbReference type="NCBI Taxonomy" id="234711"/>
    <lineage>
        <taxon>Bacteria</taxon>
        <taxon>Bacillati</taxon>
        <taxon>Cyanobacteriota</taxon>
        <taxon>Cyanophyceae</taxon>
        <taxon>Spirulinales</taxon>
        <taxon>Spirulinaceae</taxon>
        <taxon>Spirulina</taxon>
    </lineage>
</organism>
<sequence>MMIQAEGMKRYTPEEYLEQEVQSIERNEYINGEVITMTGGMPNHNLIISNLNALLNFALKRQPYFVFVSDQRVWIPERKIYTYPDIFVVEGELLFQEGRRDTVINPVMVGEVLSRSTQGYDRGEKFQAYRTISGFREYVLIDQYSMLVEHFYRRESEQWIFMEYNQPEDVIRFHGVGCEVLLEDLYDKVVFESVRSDR</sequence>
<reference evidence="2 3" key="1">
    <citation type="submission" date="2021-08" db="EMBL/GenBank/DDBJ databases">
        <title>Draft genome sequence of Spirulina subsalsa with high tolerance to salinity and hype-accumulation of phycocyanin.</title>
        <authorList>
            <person name="Pei H."/>
            <person name="Jiang L."/>
        </authorList>
    </citation>
    <scope>NUCLEOTIDE SEQUENCE [LARGE SCALE GENOMIC DNA]</scope>
    <source>
        <strain evidence="2 3">FACHB-351</strain>
    </source>
</reference>
<dbReference type="RefSeq" id="WP_265266851.1">
    <property type="nucleotide sequence ID" value="NZ_JAIHOM010000205.1"/>
</dbReference>
<dbReference type="CDD" id="cd06260">
    <property type="entry name" value="DUF820-like"/>
    <property type="match status" value="1"/>
</dbReference>
<dbReference type="InterPro" id="IPR012296">
    <property type="entry name" value="Nuclease_put_TT1808"/>
</dbReference>
<dbReference type="InterPro" id="IPR008538">
    <property type="entry name" value="Uma2"/>
</dbReference>
<gene>
    <name evidence="2" type="ORF">K4A83_21995</name>
</gene>
<dbReference type="Gene3D" id="3.90.1570.10">
    <property type="entry name" value="tt1808, chain A"/>
    <property type="match status" value="1"/>
</dbReference>
<name>A0ABT3LCP8_9CYAN</name>
<dbReference type="PANTHER" id="PTHR36558">
    <property type="entry name" value="GLR1098 PROTEIN"/>
    <property type="match status" value="1"/>
</dbReference>
<proteinExistence type="predicted"/>
<dbReference type="Pfam" id="PF05685">
    <property type="entry name" value="Uma2"/>
    <property type="match status" value="1"/>
</dbReference>
<comment type="caution">
    <text evidence="2">The sequence shown here is derived from an EMBL/GenBank/DDBJ whole genome shotgun (WGS) entry which is preliminary data.</text>
</comment>
<keyword evidence="3" id="KW-1185">Reference proteome</keyword>
<dbReference type="Proteomes" id="UP001526426">
    <property type="component" value="Unassembled WGS sequence"/>
</dbReference>
<dbReference type="EMBL" id="JAIHOM010000205">
    <property type="protein sequence ID" value="MCW6038907.1"/>
    <property type="molecule type" value="Genomic_DNA"/>
</dbReference>
<dbReference type="PANTHER" id="PTHR36558:SF1">
    <property type="entry name" value="RESTRICTION ENDONUCLEASE DOMAIN-CONTAINING PROTEIN-RELATED"/>
    <property type="match status" value="1"/>
</dbReference>
<feature type="domain" description="Putative restriction endonuclease" evidence="1">
    <location>
        <begin position="13"/>
        <end position="172"/>
    </location>
</feature>
<protein>
    <submittedName>
        <fullName evidence="2">Uma2 family endonuclease</fullName>
    </submittedName>
</protein>
<evidence type="ECO:0000259" key="1">
    <source>
        <dbReference type="Pfam" id="PF05685"/>
    </source>
</evidence>
<dbReference type="GO" id="GO:0004519">
    <property type="term" value="F:endonuclease activity"/>
    <property type="evidence" value="ECO:0007669"/>
    <property type="project" value="UniProtKB-KW"/>
</dbReference>